<proteinExistence type="inferred from homology"/>
<evidence type="ECO:0000256" key="1">
    <source>
        <dbReference type="ARBA" id="ARBA00022679"/>
    </source>
</evidence>
<keyword evidence="8" id="KW-1185">Reference proteome</keyword>
<dbReference type="AlphaFoldDB" id="A0A1X6X8W1"/>
<dbReference type="Gene3D" id="2.60.200.30">
    <property type="entry name" value="Probable inorganic polyphosphate/atp-NAD kinase, domain 2"/>
    <property type="match status" value="1"/>
</dbReference>
<keyword evidence="6" id="KW-0547">Nucleotide-binding</keyword>
<feature type="binding site" evidence="6">
    <location>
        <position position="199"/>
    </location>
    <ligand>
        <name>NAD(+)</name>
        <dbReference type="ChEBI" id="CHEBI:57540"/>
    </ligand>
</feature>
<dbReference type="EC" id="2.7.1.23" evidence="6"/>
<dbReference type="GO" id="GO:0005524">
    <property type="term" value="F:ATP binding"/>
    <property type="evidence" value="ECO:0007669"/>
    <property type="project" value="UniProtKB-KW"/>
</dbReference>
<evidence type="ECO:0000256" key="3">
    <source>
        <dbReference type="ARBA" id="ARBA00022857"/>
    </source>
</evidence>
<dbReference type="PANTHER" id="PTHR20275">
    <property type="entry name" value="NAD KINASE"/>
    <property type="match status" value="1"/>
</dbReference>
<feature type="binding site" evidence="6">
    <location>
        <position position="234"/>
    </location>
    <ligand>
        <name>NAD(+)</name>
        <dbReference type="ChEBI" id="CHEBI:57540"/>
    </ligand>
</feature>
<feature type="binding site" evidence="6">
    <location>
        <position position="99"/>
    </location>
    <ligand>
        <name>NAD(+)</name>
        <dbReference type="ChEBI" id="CHEBI:57540"/>
    </ligand>
</feature>
<feature type="binding site" evidence="6">
    <location>
        <begin position="169"/>
        <end position="170"/>
    </location>
    <ligand>
        <name>NAD(+)</name>
        <dbReference type="ChEBI" id="CHEBI:57540"/>
    </ligand>
</feature>
<keyword evidence="1 6" id="KW-0808">Transferase</keyword>
<evidence type="ECO:0000313" key="8">
    <source>
        <dbReference type="Proteomes" id="UP000195981"/>
    </source>
</evidence>
<dbReference type="InterPro" id="IPR017438">
    <property type="entry name" value="ATP-NAD_kinase_N"/>
</dbReference>
<dbReference type="GO" id="GO:0046872">
    <property type="term" value="F:metal ion binding"/>
    <property type="evidence" value="ECO:0007669"/>
    <property type="project" value="UniProtKB-UniRule"/>
</dbReference>
<protein>
    <recommendedName>
        <fullName evidence="6">NAD kinase</fullName>
        <ecNumber evidence="6">2.7.1.23</ecNumber>
    </recommendedName>
    <alternativeName>
        <fullName evidence="6">ATP-dependent NAD kinase</fullName>
    </alternativeName>
</protein>
<feature type="binding site" evidence="6">
    <location>
        <begin position="94"/>
        <end position="95"/>
    </location>
    <ligand>
        <name>NAD(+)</name>
        <dbReference type="ChEBI" id="CHEBI:57540"/>
    </ligand>
</feature>
<dbReference type="InterPro" id="IPR016064">
    <property type="entry name" value="NAD/diacylglycerol_kinase_sf"/>
</dbReference>
<dbReference type="GO" id="GO:0005737">
    <property type="term" value="C:cytoplasm"/>
    <property type="evidence" value="ECO:0007669"/>
    <property type="project" value="UniProtKB-SubCell"/>
</dbReference>
<dbReference type="Pfam" id="PF01513">
    <property type="entry name" value="NAD_kinase"/>
    <property type="match status" value="1"/>
</dbReference>
<keyword evidence="4 6" id="KW-0520">NAD</keyword>
<gene>
    <name evidence="6" type="primary">nadK</name>
    <name evidence="7" type="ORF">FM110_13215</name>
</gene>
<keyword evidence="6" id="KW-0963">Cytoplasm</keyword>
<dbReference type="Pfam" id="PF20143">
    <property type="entry name" value="NAD_kinase_C"/>
    <property type="match status" value="1"/>
</dbReference>
<dbReference type="HAMAP" id="MF_00361">
    <property type="entry name" value="NAD_kinase"/>
    <property type="match status" value="1"/>
</dbReference>
<keyword evidence="3 6" id="KW-0521">NADP</keyword>
<dbReference type="InterPro" id="IPR017437">
    <property type="entry name" value="ATP-NAD_kinase_PpnK-typ_C"/>
</dbReference>
<evidence type="ECO:0000256" key="4">
    <source>
        <dbReference type="ARBA" id="ARBA00023027"/>
    </source>
</evidence>
<comment type="caution">
    <text evidence="6">Lacks conserved residue(s) required for the propagation of feature annotation.</text>
</comment>
<comment type="cofactor">
    <cofactor evidence="6">
        <name>a divalent metal cation</name>
        <dbReference type="ChEBI" id="CHEBI:60240"/>
    </cofactor>
</comment>
<keyword evidence="2 6" id="KW-0418">Kinase</keyword>
<evidence type="ECO:0000313" key="7">
    <source>
        <dbReference type="EMBL" id="SLM95682.1"/>
    </source>
</evidence>
<dbReference type="GO" id="GO:0006741">
    <property type="term" value="P:NADP+ biosynthetic process"/>
    <property type="evidence" value="ECO:0007669"/>
    <property type="project" value="UniProtKB-UniRule"/>
</dbReference>
<dbReference type="RefSeq" id="WP_087105210.1">
    <property type="nucleotide sequence ID" value="NZ_FWFG01000115.1"/>
</dbReference>
<evidence type="ECO:0000256" key="6">
    <source>
        <dbReference type="HAMAP-Rule" id="MF_00361"/>
    </source>
</evidence>
<feature type="active site" description="Proton acceptor" evidence="6">
    <location>
        <position position="94"/>
    </location>
</feature>
<dbReference type="GO" id="GO:0003951">
    <property type="term" value="F:NAD+ kinase activity"/>
    <property type="evidence" value="ECO:0007669"/>
    <property type="project" value="UniProtKB-UniRule"/>
</dbReference>
<name>A0A1X6X8W1_9MICO</name>
<comment type="function">
    <text evidence="6">Involved in the regulation of the intracellular balance of NAD and NADP, and is a key enzyme in the biosynthesis of NADP. Catalyzes specifically the phosphorylation on 2'-hydroxyl of the adenosine moiety of NAD to yield NADP.</text>
</comment>
<dbReference type="GO" id="GO:0019674">
    <property type="term" value="P:NAD+ metabolic process"/>
    <property type="evidence" value="ECO:0007669"/>
    <property type="project" value="InterPro"/>
</dbReference>
<evidence type="ECO:0000256" key="2">
    <source>
        <dbReference type="ARBA" id="ARBA00022777"/>
    </source>
</evidence>
<sequence>MRRFLLYVHTGRRSALEAMATVLHEMRRRGVRGVVIDDQVTELRQQSTAGIRDADGQRIVPDGLLDLLDGGDVDIDDVVTAADAVELGIVLGGDGTILRALEIVRGAGVPLHGVNLGHVGFLAESEVADLSDTVRRLLDGDYGIEERSTLDIAVFDADRRQIASHWALNEASLEKADRLKMVNVVLEIDGRPVSSFGCDGVLLSSSTGSTAYAFSAGGPVVWPEVDAFLVVPLAAHALFARPLVLGRSSRAAVEVVADNSGPALLTLDGRRSLEILPGMRVETGLSPETVRLARLSSTPFADRLVEKFRLPVVGWRGRDAQGR</sequence>
<comment type="subcellular location">
    <subcellularLocation>
        <location evidence="6">Cytoplasm</location>
    </subcellularLocation>
</comment>
<organism evidence="7 8">
    <name type="scientific">Brachybacterium nesterenkovii</name>
    <dbReference type="NCBI Taxonomy" id="47847"/>
    <lineage>
        <taxon>Bacteria</taxon>
        <taxon>Bacillati</taxon>
        <taxon>Actinomycetota</taxon>
        <taxon>Actinomycetes</taxon>
        <taxon>Micrococcales</taxon>
        <taxon>Dermabacteraceae</taxon>
        <taxon>Brachybacterium</taxon>
    </lineage>
</organism>
<evidence type="ECO:0000256" key="5">
    <source>
        <dbReference type="ARBA" id="ARBA00047925"/>
    </source>
</evidence>
<dbReference type="PANTHER" id="PTHR20275:SF0">
    <property type="entry name" value="NAD KINASE"/>
    <property type="match status" value="1"/>
</dbReference>
<feature type="binding site" evidence="6">
    <location>
        <position position="180"/>
    </location>
    <ligand>
        <name>NAD(+)</name>
        <dbReference type="ChEBI" id="CHEBI:57540"/>
    </ligand>
</feature>
<dbReference type="NCBIfam" id="NF002892">
    <property type="entry name" value="PRK03372.1"/>
    <property type="match status" value="1"/>
</dbReference>
<dbReference type="Gene3D" id="3.40.50.10330">
    <property type="entry name" value="Probable inorganic polyphosphate/atp-NAD kinase, domain 1"/>
    <property type="match status" value="1"/>
</dbReference>
<keyword evidence="6" id="KW-0067">ATP-binding</keyword>
<comment type="catalytic activity">
    <reaction evidence="5 6">
        <text>NAD(+) + ATP = ADP + NADP(+) + H(+)</text>
        <dbReference type="Rhea" id="RHEA:18629"/>
        <dbReference type="ChEBI" id="CHEBI:15378"/>
        <dbReference type="ChEBI" id="CHEBI:30616"/>
        <dbReference type="ChEBI" id="CHEBI:57540"/>
        <dbReference type="ChEBI" id="CHEBI:58349"/>
        <dbReference type="ChEBI" id="CHEBI:456216"/>
        <dbReference type="EC" id="2.7.1.23"/>
    </reaction>
</comment>
<dbReference type="InterPro" id="IPR002504">
    <property type="entry name" value="NADK"/>
</dbReference>
<reference evidence="7 8" key="1">
    <citation type="submission" date="2017-02" db="EMBL/GenBank/DDBJ databases">
        <authorList>
            <person name="Peterson S.W."/>
        </authorList>
    </citation>
    <scope>NUCLEOTIDE SEQUENCE [LARGE SCALE GENOMIC DNA]</scope>
    <source>
        <strain evidence="7 8">CIP104813</strain>
    </source>
</reference>
<dbReference type="EMBL" id="FWFG01000115">
    <property type="protein sequence ID" value="SLM95682.1"/>
    <property type="molecule type" value="Genomic_DNA"/>
</dbReference>
<dbReference type="GO" id="GO:0051287">
    <property type="term" value="F:NAD binding"/>
    <property type="evidence" value="ECO:0007669"/>
    <property type="project" value="UniProtKB-ARBA"/>
</dbReference>
<accession>A0A1X6X8W1</accession>
<dbReference type="SUPFAM" id="SSF111331">
    <property type="entry name" value="NAD kinase/diacylglycerol kinase-like"/>
    <property type="match status" value="1"/>
</dbReference>
<feature type="binding site" evidence="6">
    <location>
        <begin position="210"/>
        <end position="215"/>
    </location>
    <ligand>
        <name>NAD(+)</name>
        <dbReference type="ChEBI" id="CHEBI:57540"/>
    </ligand>
</feature>
<dbReference type="OrthoDB" id="9774737at2"/>
<comment type="similarity">
    <text evidence="6">Belongs to the NAD kinase family.</text>
</comment>
<dbReference type="Proteomes" id="UP000195981">
    <property type="component" value="Unassembled WGS sequence"/>
</dbReference>